<reference evidence="1" key="1">
    <citation type="submission" date="2021-01" db="EMBL/GenBank/DDBJ databases">
        <authorList>
            <person name="Corre E."/>
            <person name="Pelletier E."/>
            <person name="Niang G."/>
            <person name="Scheremetjew M."/>
            <person name="Finn R."/>
            <person name="Kale V."/>
            <person name="Holt S."/>
            <person name="Cochrane G."/>
            <person name="Meng A."/>
            <person name="Brown T."/>
            <person name="Cohen L."/>
        </authorList>
    </citation>
    <scope>NUCLEOTIDE SEQUENCE</scope>
    <source>
        <strain evidence="1">CCMP1594</strain>
    </source>
</reference>
<accession>A0A7S4LI26</accession>
<organism evidence="1">
    <name type="scientific">Eutreptiella gymnastica</name>
    <dbReference type="NCBI Taxonomy" id="73025"/>
    <lineage>
        <taxon>Eukaryota</taxon>
        <taxon>Discoba</taxon>
        <taxon>Euglenozoa</taxon>
        <taxon>Euglenida</taxon>
        <taxon>Spirocuta</taxon>
        <taxon>Euglenophyceae</taxon>
        <taxon>Eutreptiales</taxon>
        <taxon>Eutreptiaceae</taxon>
        <taxon>Eutreptiella</taxon>
    </lineage>
</organism>
<sequence>MTLQKESAQKGSPHEIHCSVCCVKDVAQALQGHAENLKAAGDVQREQGTACGNAIRYLHLSISTPNAQMHQVEERQGGRDLEADWYYGGPVRSSQAVPRWAGDRKATADPG</sequence>
<proteinExistence type="predicted"/>
<evidence type="ECO:0000313" key="1">
    <source>
        <dbReference type="EMBL" id="CAE0830902.1"/>
    </source>
</evidence>
<dbReference type="EMBL" id="HBJA01122447">
    <property type="protein sequence ID" value="CAE0830902.1"/>
    <property type="molecule type" value="Transcribed_RNA"/>
</dbReference>
<name>A0A7S4LI26_9EUGL</name>
<dbReference type="AlphaFoldDB" id="A0A7S4LI26"/>
<gene>
    <name evidence="1" type="ORF">EGYM00163_LOCUS42184</name>
</gene>
<protein>
    <submittedName>
        <fullName evidence="1">Uncharacterized protein</fullName>
    </submittedName>
</protein>